<evidence type="ECO:0000313" key="2">
    <source>
        <dbReference type="EMBL" id="QCI64949.1"/>
    </source>
</evidence>
<gene>
    <name evidence="2" type="ORF">E8M01_12370</name>
</gene>
<keyword evidence="1" id="KW-1133">Transmembrane helix</keyword>
<organism evidence="2 3">
    <name type="scientific">Phreatobacter stygius</name>
    <dbReference type="NCBI Taxonomy" id="1940610"/>
    <lineage>
        <taxon>Bacteria</taxon>
        <taxon>Pseudomonadati</taxon>
        <taxon>Pseudomonadota</taxon>
        <taxon>Alphaproteobacteria</taxon>
        <taxon>Hyphomicrobiales</taxon>
        <taxon>Phreatobacteraceae</taxon>
        <taxon>Phreatobacter</taxon>
    </lineage>
</organism>
<evidence type="ECO:0000313" key="3">
    <source>
        <dbReference type="Proteomes" id="UP000298781"/>
    </source>
</evidence>
<keyword evidence="1" id="KW-0812">Transmembrane</keyword>
<dbReference type="RefSeq" id="WP_136960400.1">
    <property type="nucleotide sequence ID" value="NZ_CP039690.1"/>
</dbReference>
<protein>
    <submittedName>
        <fullName evidence="2">Flp family type IVb pilin</fullName>
    </submittedName>
</protein>
<name>A0A4D7AVG9_9HYPH</name>
<dbReference type="KEGG" id="pstg:E8M01_12370"/>
<proteinExistence type="predicted"/>
<evidence type="ECO:0000256" key="1">
    <source>
        <dbReference type="SAM" id="Phobius"/>
    </source>
</evidence>
<dbReference type="AlphaFoldDB" id="A0A4D7AVG9"/>
<sequence length="55" mass="5995">MRACIARFLRDNSGATAMEYGLIIAALAAAIIVVMFSIGNKIKDMFVFIEGNLSR</sequence>
<keyword evidence="3" id="KW-1185">Reference proteome</keyword>
<dbReference type="Pfam" id="PF04964">
    <property type="entry name" value="Flp_Fap"/>
    <property type="match status" value="1"/>
</dbReference>
<feature type="transmembrane region" description="Helical" evidence="1">
    <location>
        <begin position="20"/>
        <end position="38"/>
    </location>
</feature>
<reference evidence="2 3" key="1">
    <citation type="submission" date="2019-04" db="EMBL/GenBank/DDBJ databases">
        <title>Phreatobacter aquaticus sp. nov.</title>
        <authorList>
            <person name="Choi A."/>
        </authorList>
    </citation>
    <scope>NUCLEOTIDE SEQUENCE [LARGE SCALE GENOMIC DNA]</scope>
    <source>
        <strain evidence="2 3">KCTC 52518</strain>
    </source>
</reference>
<keyword evidence="1" id="KW-0472">Membrane</keyword>
<dbReference type="EMBL" id="CP039690">
    <property type="protein sequence ID" value="QCI64949.1"/>
    <property type="molecule type" value="Genomic_DNA"/>
</dbReference>
<dbReference type="InterPro" id="IPR007047">
    <property type="entry name" value="Flp_Fap"/>
</dbReference>
<accession>A0A4D7AVG9</accession>
<dbReference type="Proteomes" id="UP000298781">
    <property type="component" value="Chromosome"/>
</dbReference>